<accession>F0WHE6</accession>
<dbReference type="PANTHER" id="PTHR13510">
    <property type="entry name" value="FYVE-FINGER-CONTAINING RAB5 EFFECTOR PROTEIN RABENOSYN-5-RELATED"/>
    <property type="match status" value="1"/>
</dbReference>
<sequence>MQWKLCKATKDFAVYKQRYIAKEHCNILQILDGEDLVISKNKCPMLLGIGSVDGRLDDMLYGAVVENTRDLRIRVAYTEEDVEDAQVLQVLTTPAADNPFSSESVIWIVNGASSIPFMKKRDLIQLHFVGTRILANGERVGFSLWHSIETRKAPSLYNSMDLVRAKSSSCVIWRQSTENKIDVYHRGFVAYMGNAPEFASTMVGAQATLAAQNIIHAASYVLVAEPTHSVFWWLCWQCDAQVWRLHCFSKACLSAMQIFEADHFRHSI</sequence>
<reference evidence="1" key="1">
    <citation type="journal article" date="2011" name="PLoS Biol.">
        <title>Gene gain and loss during evolution of obligate parasitism in the white rust pathogen of Arabidopsis thaliana.</title>
        <authorList>
            <person name="Kemen E."/>
            <person name="Gardiner A."/>
            <person name="Schultz-Larsen T."/>
            <person name="Kemen A.C."/>
            <person name="Balmuth A.L."/>
            <person name="Robert-Seilaniantz A."/>
            <person name="Bailey K."/>
            <person name="Holub E."/>
            <person name="Studholme D.J."/>
            <person name="Maclean D."/>
            <person name="Jones J.D."/>
        </authorList>
    </citation>
    <scope>NUCLEOTIDE SEQUENCE</scope>
</reference>
<dbReference type="AlphaFoldDB" id="F0WHE6"/>
<dbReference type="EMBL" id="FR824145">
    <property type="protein sequence ID" value="CCA20665.1"/>
    <property type="molecule type" value="Genomic_DNA"/>
</dbReference>
<protein>
    <submittedName>
        <fullName evidence="1">Uncharacterized protein AlNc14C100G6009</fullName>
    </submittedName>
</protein>
<gene>
    <name evidence="1" type="primary">AlNc14C100G6009</name>
    <name evidence="1" type="ORF">ALNC14_068080</name>
</gene>
<dbReference type="HOGENOM" id="CLU_1039835_0_0_1"/>
<dbReference type="Gene3D" id="3.30.530.20">
    <property type="match status" value="1"/>
</dbReference>
<dbReference type="PANTHER" id="PTHR13510:SF44">
    <property type="entry name" value="RABENOSYN-5"/>
    <property type="match status" value="1"/>
</dbReference>
<evidence type="ECO:0000313" key="1">
    <source>
        <dbReference type="EMBL" id="CCA20665.1"/>
    </source>
</evidence>
<dbReference type="InterPro" id="IPR052727">
    <property type="entry name" value="Rab4/Rab5_effector"/>
</dbReference>
<reference evidence="1" key="2">
    <citation type="submission" date="2011-02" db="EMBL/GenBank/DDBJ databases">
        <authorList>
            <person name="MacLean D."/>
        </authorList>
    </citation>
    <scope>NUCLEOTIDE SEQUENCE</scope>
</reference>
<name>F0WHE6_9STRA</name>
<proteinExistence type="predicted"/>
<dbReference type="InterPro" id="IPR023393">
    <property type="entry name" value="START-like_dom_sf"/>
</dbReference>
<organism evidence="1">
    <name type="scientific">Albugo laibachii Nc14</name>
    <dbReference type="NCBI Taxonomy" id="890382"/>
    <lineage>
        <taxon>Eukaryota</taxon>
        <taxon>Sar</taxon>
        <taxon>Stramenopiles</taxon>
        <taxon>Oomycota</taxon>
        <taxon>Peronosporomycetes</taxon>
        <taxon>Albuginales</taxon>
        <taxon>Albuginaceae</taxon>
        <taxon>Albugo</taxon>
    </lineage>
</organism>